<feature type="domain" description="Ig-like" evidence="11">
    <location>
        <begin position="2087"/>
        <end position="2183"/>
    </location>
</feature>
<dbReference type="Pfam" id="PF13927">
    <property type="entry name" value="Ig_3"/>
    <property type="match status" value="24"/>
</dbReference>
<evidence type="ECO:0000256" key="7">
    <source>
        <dbReference type="ARBA" id="ARBA00023157"/>
    </source>
</evidence>
<protein>
    <submittedName>
        <fullName evidence="13 14">Hemicentin-1-like isoform X1</fullName>
    </submittedName>
</protein>
<feature type="compositionally biased region" description="Basic and acidic residues" evidence="9">
    <location>
        <begin position="4371"/>
        <end position="4388"/>
    </location>
</feature>
<dbReference type="CDD" id="cd00096">
    <property type="entry name" value="Ig"/>
    <property type="match status" value="8"/>
</dbReference>
<feature type="region of interest" description="Disordered" evidence="9">
    <location>
        <begin position="4263"/>
        <end position="4403"/>
    </location>
</feature>
<accession>A0A8B8DBR8</accession>
<feature type="domain" description="Ig-like" evidence="11">
    <location>
        <begin position="3814"/>
        <end position="3897"/>
    </location>
</feature>
<feature type="domain" description="Ig-like" evidence="11">
    <location>
        <begin position="2591"/>
        <end position="2691"/>
    </location>
</feature>
<feature type="domain" description="Ig-like" evidence="11">
    <location>
        <begin position="2491"/>
        <end position="2585"/>
    </location>
</feature>
<dbReference type="SMART" id="SM00408">
    <property type="entry name" value="IGc2"/>
    <property type="match status" value="38"/>
</dbReference>
<feature type="compositionally biased region" description="Basic and acidic residues" evidence="9">
    <location>
        <begin position="4327"/>
        <end position="4346"/>
    </location>
</feature>
<feature type="domain" description="Ig-like" evidence="11">
    <location>
        <begin position="150"/>
        <end position="249"/>
    </location>
</feature>
<dbReference type="PANTHER" id="PTHR12231:SF253">
    <property type="entry name" value="DPR-INTERACTING PROTEIN ETA, ISOFORM B-RELATED"/>
    <property type="match status" value="1"/>
</dbReference>
<dbReference type="Proteomes" id="UP000694844">
    <property type="component" value="Chromosome 3"/>
</dbReference>
<feature type="domain" description="Ig-like" evidence="11">
    <location>
        <begin position="2187"/>
        <end position="2283"/>
    </location>
</feature>
<evidence type="ECO:0000256" key="1">
    <source>
        <dbReference type="ARBA" id="ARBA00004167"/>
    </source>
</evidence>
<feature type="region of interest" description="Disordered" evidence="9">
    <location>
        <begin position="4158"/>
        <end position="4183"/>
    </location>
</feature>
<feature type="domain" description="Ig-like" evidence="11">
    <location>
        <begin position="1683"/>
        <end position="1778"/>
    </location>
</feature>
<feature type="domain" description="Ig-like" evidence="11">
    <location>
        <begin position="2795"/>
        <end position="2894"/>
    </location>
</feature>
<dbReference type="SUPFAM" id="SSF48726">
    <property type="entry name" value="Immunoglobulin"/>
    <property type="match status" value="39"/>
</dbReference>
<dbReference type="InterPro" id="IPR003599">
    <property type="entry name" value="Ig_sub"/>
</dbReference>
<dbReference type="PROSITE" id="PS50835">
    <property type="entry name" value="IG_LIKE"/>
    <property type="match status" value="39"/>
</dbReference>
<feature type="domain" description="Ig-like" evidence="11">
    <location>
        <begin position="2287"/>
        <end position="2381"/>
    </location>
</feature>
<dbReference type="RefSeq" id="XP_022325005.1">
    <property type="nucleotide sequence ID" value="XM_022469297.1"/>
</dbReference>
<feature type="domain" description="Ig-like" evidence="11">
    <location>
        <begin position="1784"/>
        <end position="1876"/>
    </location>
</feature>
<dbReference type="OrthoDB" id="6150053at2759"/>
<feature type="domain" description="Ig-like" evidence="11">
    <location>
        <begin position="2998"/>
        <end position="3093"/>
    </location>
</feature>
<dbReference type="InterPro" id="IPR013151">
    <property type="entry name" value="Immunoglobulin_dom"/>
</dbReference>
<evidence type="ECO:0000259" key="11">
    <source>
        <dbReference type="PROSITE" id="PS50835"/>
    </source>
</evidence>
<feature type="domain" description="Ig-like" evidence="11">
    <location>
        <begin position="1080"/>
        <end position="1174"/>
    </location>
</feature>
<dbReference type="SMART" id="SM00409">
    <property type="entry name" value="IG"/>
    <property type="match status" value="38"/>
</dbReference>
<dbReference type="Pfam" id="PF07679">
    <property type="entry name" value="I-set"/>
    <property type="match status" value="8"/>
</dbReference>
<evidence type="ECO:0000256" key="4">
    <source>
        <dbReference type="ARBA" id="ARBA00022737"/>
    </source>
</evidence>
<gene>
    <name evidence="13 14 15 16" type="primary">LOC111125463</name>
</gene>
<dbReference type="RefSeq" id="XP_022325004.1">
    <property type="nucleotide sequence ID" value="XM_022469296.1"/>
</dbReference>
<feature type="domain" description="Ig-like" evidence="11">
    <location>
        <begin position="1180"/>
        <end position="1276"/>
    </location>
</feature>
<feature type="domain" description="Ig-like" evidence="11">
    <location>
        <begin position="3728"/>
        <end position="3810"/>
    </location>
</feature>
<keyword evidence="5 10" id="KW-1133">Transmembrane helix</keyword>
<evidence type="ECO:0000313" key="15">
    <source>
        <dbReference type="RefSeq" id="XP_022325005.1"/>
    </source>
</evidence>
<feature type="domain" description="Ig-like" evidence="11">
    <location>
        <begin position="3608"/>
        <end position="3718"/>
    </location>
</feature>
<keyword evidence="2 10" id="KW-0812">Transmembrane</keyword>
<feature type="domain" description="Ig-like" evidence="11">
    <location>
        <begin position="1885"/>
        <end position="1980"/>
    </location>
</feature>
<keyword evidence="7" id="KW-1015">Disulfide bond</keyword>
<keyword evidence="6 10" id="KW-0472">Membrane</keyword>
<feature type="domain" description="Ig-like" evidence="11">
    <location>
        <begin position="3403"/>
        <end position="3501"/>
    </location>
</feature>
<evidence type="ECO:0000256" key="6">
    <source>
        <dbReference type="ARBA" id="ARBA00023136"/>
    </source>
</evidence>
<feature type="domain" description="Ig-like" evidence="11">
    <location>
        <begin position="1382"/>
        <end position="1477"/>
    </location>
</feature>
<dbReference type="InterPro" id="IPR003598">
    <property type="entry name" value="Ig_sub2"/>
</dbReference>
<feature type="domain" description="Ig-like" evidence="11">
    <location>
        <begin position="2387"/>
        <end position="2487"/>
    </location>
</feature>
<feature type="domain" description="Ig-like" evidence="11">
    <location>
        <begin position="1281"/>
        <end position="1376"/>
    </location>
</feature>
<dbReference type="Pfam" id="PF00047">
    <property type="entry name" value="ig"/>
    <property type="match status" value="3"/>
</dbReference>
<evidence type="ECO:0000313" key="16">
    <source>
        <dbReference type="RefSeq" id="XP_022325007.1"/>
    </source>
</evidence>
<dbReference type="RefSeq" id="XP_022325003.1">
    <property type="nucleotide sequence ID" value="XM_022469295.1"/>
</dbReference>
<dbReference type="Pfam" id="PF08205">
    <property type="entry name" value="C2-set_2"/>
    <property type="match status" value="1"/>
</dbReference>
<dbReference type="GeneID" id="111125463"/>
<feature type="domain" description="Ig-like" evidence="11">
    <location>
        <begin position="1986"/>
        <end position="2081"/>
    </location>
</feature>
<evidence type="ECO:0000256" key="2">
    <source>
        <dbReference type="ARBA" id="ARBA00022692"/>
    </source>
</evidence>
<evidence type="ECO:0000256" key="5">
    <source>
        <dbReference type="ARBA" id="ARBA00022989"/>
    </source>
</evidence>
<feature type="domain" description="Ig-like" evidence="11">
    <location>
        <begin position="2695"/>
        <end position="2789"/>
    </location>
</feature>
<feature type="domain" description="Ig-like" evidence="11">
    <location>
        <begin position="981"/>
        <end position="1074"/>
    </location>
</feature>
<dbReference type="SMART" id="SM00406">
    <property type="entry name" value="IGv"/>
    <property type="match status" value="30"/>
</dbReference>
<feature type="domain" description="Ig-like" evidence="11">
    <location>
        <begin position="1483"/>
        <end position="1579"/>
    </location>
</feature>
<dbReference type="FunFam" id="2.60.40.10:FF:000032">
    <property type="entry name" value="palladin isoform X1"/>
    <property type="match status" value="2"/>
</dbReference>
<keyword evidence="8" id="KW-0393">Immunoglobulin domain</keyword>
<feature type="domain" description="Ig-like" evidence="11">
    <location>
        <begin position="3301"/>
        <end position="3397"/>
    </location>
</feature>
<feature type="compositionally biased region" description="Basic and acidic residues" evidence="9">
    <location>
        <begin position="4285"/>
        <end position="4297"/>
    </location>
</feature>
<feature type="domain" description="Ig-like" evidence="11">
    <location>
        <begin position="37"/>
        <end position="131"/>
    </location>
</feature>
<feature type="domain" description="Ig-like" evidence="11">
    <location>
        <begin position="3509"/>
        <end position="3604"/>
    </location>
</feature>
<organism evidence="12 14">
    <name type="scientific">Crassostrea virginica</name>
    <name type="common">Eastern oyster</name>
    <dbReference type="NCBI Taxonomy" id="6565"/>
    <lineage>
        <taxon>Eukaryota</taxon>
        <taxon>Metazoa</taxon>
        <taxon>Spiralia</taxon>
        <taxon>Lophotrochozoa</taxon>
        <taxon>Mollusca</taxon>
        <taxon>Bivalvia</taxon>
        <taxon>Autobranchia</taxon>
        <taxon>Pteriomorphia</taxon>
        <taxon>Ostreida</taxon>
        <taxon>Ostreoidea</taxon>
        <taxon>Ostreidae</taxon>
        <taxon>Crassostrea</taxon>
    </lineage>
</organism>
<dbReference type="PANTHER" id="PTHR12231">
    <property type="entry name" value="CTX-RELATED TYPE I TRANSMEMBRANE PROTEIN"/>
    <property type="match status" value="1"/>
</dbReference>
<evidence type="ECO:0000256" key="3">
    <source>
        <dbReference type="ARBA" id="ARBA00022729"/>
    </source>
</evidence>
<feature type="domain" description="Ig-like" evidence="11">
    <location>
        <begin position="261"/>
        <end position="358"/>
    </location>
</feature>
<evidence type="ECO:0000256" key="8">
    <source>
        <dbReference type="ARBA" id="ARBA00023319"/>
    </source>
</evidence>
<evidence type="ECO:0000256" key="9">
    <source>
        <dbReference type="SAM" id="MobiDB-lite"/>
    </source>
</evidence>
<dbReference type="InterPro" id="IPR013783">
    <property type="entry name" value="Ig-like_fold"/>
</dbReference>
<dbReference type="GO" id="GO:0043005">
    <property type="term" value="C:neuron projection"/>
    <property type="evidence" value="ECO:0007669"/>
    <property type="project" value="TreeGrafter"/>
</dbReference>
<feature type="domain" description="Ig-like" evidence="11">
    <location>
        <begin position="880"/>
        <end position="975"/>
    </location>
</feature>
<keyword evidence="3" id="KW-0732">Signal</keyword>
<feature type="domain" description="Ig-like" evidence="11">
    <location>
        <begin position="3099"/>
        <end position="3196"/>
    </location>
</feature>
<feature type="domain" description="Ig-like" evidence="11">
    <location>
        <begin position="3904"/>
        <end position="3983"/>
    </location>
</feature>
<feature type="transmembrane region" description="Helical" evidence="10">
    <location>
        <begin position="7"/>
        <end position="30"/>
    </location>
</feature>
<proteinExistence type="predicted"/>
<dbReference type="RefSeq" id="XP_022325007.1">
    <property type="nucleotide sequence ID" value="XM_022469299.1"/>
</dbReference>
<comment type="subcellular location">
    <subcellularLocation>
        <location evidence="1">Membrane</location>
        <topology evidence="1">Single-pass membrane protein</topology>
    </subcellularLocation>
</comment>
<dbReference type="GO" id="GO:0016020">
    <property type="term" value="C:membrane"/>
    <property type="evidence" value="ECO:0007669"/>
    <property type="project" value="UniProtKB-SubCell"/>
</dbReference>
<dbReference type="InterPro" id="IPR051170">
    <property type="entry name" value="Neural/epithelial_adhesion"/>
</dbReference>
<feature type="domain" description="Ig-like" evidence="11">
    <location>
        <begin position="678"/>
        <end position="772"/>
    </location>
</feature>
<dbReference type="KEGG" id="cvn:111125463"/>
<dbReference type="InterPro" id="IPR013098">
    <property type="entry name" value="Ig_I-set"/>
</dbReference>
<dbReference type="PROSITE" id="PS51257">
    <property type="entry name" value="PROKAR_LIPOPROTEIN"/>
    <property type="match status" value="1"/>
</dbReference>
<reference evidence="13 14" key="1">
    <citation type="submission" date="2025-04" db="UniProtKB">
        <authorList>
            <consortium name="RefSeq"/>
        </authorList>
    </citation>
    <scope>IDENTIFICATION</scope>
    <source>
        <tissue evidence="13 14">Whole sample</tissue>
    </source>
</reference>
<dbReference type="InterPro" id="IPR013106">
    <property type="entry name" value="Ig_V-set"/>
</dbReference>
<dbReference type="InterPro" id="IPR036179">
    <property type="entry name" value="Ig-like_dom_sf"/>
</dbReference>
<keyword evidence="12" id="KW-1185">Reference proteome</keyword>
<feature type="domain" description="Ig-like" evidence="11">
    <location>
        <begin position="371"/>
        <end position="469"/>
    </location>
</feature>
<evidence type="ECO:0000313" key="12">
    <source>
        <dbReference type="Proteomes" id="UP000694844"/>
    </source>
</evidence>
<evidence type="ECO:0000256" key="10">
    <source>
        <dbReference type="SAM" id="Phobius"/>
    </source>
</evidence>
<evidence type="ECO:0000313" key="13">
    <source>
        <dbReference type="RefSeq" id="XP_022325003.1"/>
    </source>
</evidence>
<feature type="compositionally biased region" description="Basic residues" evidence="9">
    <location>
        <begin position="4162"/>
        <end position="4178"/>
    </location>
</feature>
<dbReference type="Gene3D" id="2.60.40.10">
    <property type="entry name" value="Immunoglobulins"/>
    <property type="match status" value="39"/>
</dbReference>
<feature type="domain" description="Ig-like" evidence="11">
    <location>
        <begin position="1585"/>
        <end position="1675"/>
    </location>
</feature>
<sequence length="4403" mass="457602">MACDIRTLAVLQGSFLIPVLFIISCFHGIYSQSSGLPGNPLIAGEFEKNEGELVTLSCTSLGGNPLPSVRWFKGTQLVDAGSSPTGYGDGQYTVGSSTVTYNNYTFTVSRSDNLVNYVCQVENSQTTAPLTRVWTISIYVPSEQPIITGPEPAITTALNAGSTYKYVCTARNGRPAPVIRWKLGTSLSTAIEFHQGIAENTTTNSDSTLSKTSSLSWVPITDDNGKNLYCQTDQTTAGSGTTQKSTFVSIVVQQVQRTEIPILSIGSSSYTVQVGGTVTLACSVLSATPAITTVFWRKLVNGAYTNINIDNIRFFGGTVSNANLTITNVVLSDQTSYQCSASNSAGTGNSGATTLTVSGSVSVRVERQVTSSISIILDSTYYAVQVGQSVTLQCTVIATPFQTSITWEVSRNGQTQPIDIQGNPQKYGGANLTYPSLILKSTEISDSGLYICSAANAGSSKSSDPIALDITGSAPLVQIDQDKYPSTSGNTVTLVCDVYSSLTVTDVYWERTVGGQFTRIDVTANPTKYGGVTISSPSLVVRSVTTGDAGQYRCVAVNIAGTGQDETTLEIQGNLPRVTIEKDSYSVNEGNTVTLACTVLSSTSTSVVNVSWQTIENGVSSTLNVNDPSKYAGASVSNPSLTIFNADSNDNGQYRCTATNTVGTGESAITTLKVIAKPTFRITQDSYTVNYGSNVTLQVTISSPDAPILAINWQHTTTAGATNYVLVGNGKYDGATVGSPSLRVLSSTFDDEGTYRCLVTSSAGSTTSGPISLTVIGNVPSVVIGSGSAVVYGGSVTITCSISSNPIAQTMYWQKTVGGVSTTLDIASNPRFQGGTLTNPSLTITSVTLDDRGEYRCFATNIVGTGQSGAAVLEVTGDVPTVTTGSGSTVYIGDDATITCLVSGTPPATAVSWQYTTNSNTTTINLSNTAKYSGGSIRTPSLTIFNVSKADEGSYRCQATNIIGTGQSVTSAFLSVIGSVPVAIIGPDISVTVGDRATISCSVTGYPLSTAISWLKIANGVRTNVDVSQARVSGGTVSVPSLTITSVETSDEGDYQCSATNILGTSQSGTAYLDVLGSIPSVQIPSSSYSVAYGSQIRLQCVVNSIPPATSIEWRKTYQGVTTTINFGQSKYSGGTITDPSLRIFNADLSDEASYVCSATNIVGSGSSRDITLSVVVSLPTVQVGSSTYSGISGSSVTLVCSIISSNPSATSVKWEKDVNGVRTDVTTVMASRISGGSVNQPSLTISSLTGSDSGTYYCSAANAVGTGASSATTLTVQNRPTIILPAFTYNANFGQDVTLQCNVTSVSTLTQVTWRKYINGSPNVLVVSGSAHYSGGNTIIPSLTIHTLSFSDSGNYDCSATNIAGTSTSSQMTLNVIGTVPSVNIQSTTYSVTYGGTVTLECVVNSSPFQTSVEWQRIANGVSTTIDVTQEPRYSGGTVNSPSLIISGAVSGDAGVYVCSATNDAGKGVSGQTVLTVQGSMPSVSIPQSTYNVNFGDPITIPCNVTAVPIATNVSWVKTSNGVTVTVDLTSQPSKYSGSTVSNPNLTISSTDLTDEGNYVCSASNIVGTGSSNAAFLDVIGDVPSVSVSQTSYSIFVGSSVTMNCFVSGNPAVSFVYWSVTRNGFTQTAQDVRYSNGNVNNPSLTISNARQSDSGVFVCVAQNSAGTTNSSAISLTVSGTTPNVQIAQASYSVNLGGAVELVCIVSADPPVSSITWTRTVNGVTTTVNIGSLARYTGGTVSNPSLTILNAQVSDEGSYVCSAQSSAGTGQSGSTTLSVVGSIPLVTIPQSAYTVNQGSSIVIPCSVTSDLGVNSVSWQRSRNSLMENLDIASVARYSGGTVTTPSLTISNAQLEDEGNYRCLASNTVGSGQSGLAFLDVVGNIPSVTVPQSIYSVQNSDPVTLTCVVSANPSATSVTWYRVTNSGLVPIVVGSSSKYSGGSVATPSLTLSSAVDSDQGTYRCTATNAAGTGSSANVVLNVEGSLPSVSIPLSSYSVNFGDSVTIPCSVSANPSATGVFWERVSQSGVPSTISLVPSKYSGGTLLFPDLVISNTDTTDQGFYRCLATNSVGTSTSDSAFLAVIGSTPTVTMGQSSYSVFTNGDVTLSCSVSANPSATISWTFTSNTGGVTQITTSSSKYSLSSSTTASSLTVRSANSNDQGSYVCSATNSVGTGQATATLVVSGSLPTLTLQSTHSAITGNDIVMTCSVSANPAVSSVSWQFQSSSSFSFTTITSSSKYSISSTTGTSSLTVRSVASSDNGQYRCQATNQVGTSQSTTTLTVSGSVPTVNIPQNSYSSVTGQDVQIPCSVSANPSASISWTFTSTTQSQTSITSSTSKYTFNPSSTDGTLRVRATSSSDSGTYRCQATNAVGTSSDSATLSVTGTPPSVNFGSSTYSVVTGQSTQLSCFVSATPSATAITWTFQSNTGGGTVTITSSSSGYSLSTSSSFTQSTLTVLSAQNGNGGTYTCTATNLVGTRSASASLSVSGSLPSVNIPNNIYSSTTGQDVSIPCSVSASPSATISWTFISNSQSQITISSSSSKYTFNPTSTDGTLTVRATSSSDSGTYRCQATNAVGTSSDTATLSVTGSVPSVNFGSSTYTVVTGQSTQLSCFVSATPSATAITWTFQSNTGGGTVTITSSSSGYSLSTTSSFTQSTLTVLSAQSGNGGTYTCTATNLVGTRSASASLSVSGSLPSVTIPNNLYTAITGQDVSIPCSVSASPSATISWIFISNSQSQITISSSSSKYTFNPTSTDGTLTVRATSSSDSGTYRCQATNAVGTSSDTATLSVSGSLPTVTITQSSYSVITGSNQQISCFVNANPTATSITWTFRSSTSGSTVTITSSTSGYSIVTSSTSQSTLTVLAADNNDEGTYTCQATNQVGNGSDSAFLDVTGSLPSVNIQQNTYSSVSGQDVTISCVVTANPSATISWTFISTGNSQTQITTSTAKYSLTTSSAGSTLVIRTSNSADSGTYRCSATNSVGSNADTATLTVSGSLPVVNIPSTIYTAVTGQDATIPCSVSANPAVTSFSWTFISSSNSQTMITQSTSKYTLSTASSNLTIIVRSTTSADSGTYRCSATNAEGTASDQTSLSISGSRPVVDIAQNSYTAITGNNVVIPCTVSASPAATSVSWTFTSGSGSETTISTSSAKYTVSNSVNFPQLTILSVVPSDSGTYRCSATNVVGTNFDTTSLSVTGSRPVVTIPSSNYNVVIGNSITLPCTISASPSVTATSWLFTSNSNTQIQITASNVKYTVSSAGGFYNLTVNSATSSDAGVYECRATNAIDTSTDSARLDVSGSIPVVTLPVISYQQTYGQNVTIQCSVTATPAITSVLWQRLVNGNYVDITTQSSTKYYGGTLTNYALTITNLVFTDNGEYRCTATNQVGRGISANRASLQVLGTKPSVVAPHNSYTAVIGTNVSLACVVSVTTTDPPVLSVDWKKATPSGAGVINVSGSPKYSGSTTASPSLFIQNLDIHDNGNYSCLATNAAGTSESNPMVLTVTGSAPTPNIPLTTYSVLIGNNVEIPCSVSATPAVTSVQWQFTSNSGNTITITQSTSKYTVGSDMSAPNLTVNSAALSDAGSYACSATNIVGTGSDTATLTITGIIPNVTIPDTSLSVQKRQNITITCNITDALPKETSVLWEFRANQGDSGTIISIDANPTKYLGGSVAVPSLTILSVAAADEGYYTCVASNVFGEGRSELAFLEATGNAATVTVSPASQAVIQKNTATITCTINNANPAVIEVTWEKVSSGVTTPVTVTGRFNGSTPAFPDLVISDLQPSDAGTYYCSARNAIGTIKSSPGSVLQVTGAVPSNVQISGSTSRTVTLGGSLTLQCSALGDPSPTLTWFFRSSNANAVQVGTGTTYGITNAQRTNGGTYICRATNSLGSLDSNGVNVDVQYAPLDVRTEAQKQVSASVGSTVTLVCEVDSNPSASYQWYRSNVQVSSQKEYTFSLSSLALLGSYTCRASNSLGTQDLRFTVSQAVSGNTGASTVSSGLSTGEIAAIVLAVLLLLILIIIIIICCLTHGACGVICGKKQDVKGRVEPTKEKEVYRETQKEVIIPRFHEESIKGKSYRAPARAGSYRSFPPHAAKYRQPSAVSRKDVDVRVQNGGFRRENDYEIVRYETVPAAPPISTQYITESPRPHHLPALSYTYEDVEKKRKKRRKKKKHHHRRHHGDTEEVVVETVRSASPVRIVHEPVEEVEVVRSASPTRYVTEEGNDMVVERVIRSRSASPTRIIRTEAEHPTQVVERVIRAPSPSRVYRQEIDEPVDYPPSPHRRRYGYYDDERIIETRRSSSRSPQRYRQENEEEMIIEQRRSPSTRRRHEENYITEERYSTGDDGDLRAVNGVVYREAPSRHSGGQYTTHSSGERRSRSRSGRRDRGSDDDLEVVYGKEYVVER</sequence>
<dbReference type="InterPro" id="IPR007110">
    <property type="entry name" value="Ig-like_dom"/>
</dbReference>
<evidence type="ECO:0000313" key="14">
    <source>
        <dbReference type="RefSeq" id="XP_022325004.1"/>
    </source>
</evidence>
<feature type="domain" description="Ig-like" evidence="11">
    <location>
        <begin position="780"/>
        <end position="876"/>
    </location>
</feature>
<feature type="domain" description="Ig-like" evidence="11">
    <location>
        <begin position="3200"/>
        <end position="3297"/>
    </location>
</feature>
<dbReference type="InterPro" id="IPR013162">
    <property type="entry name" value="CD80_C2-set"/>
</dbReference>
<feature type="domain" description="Ig-like" evidence="11">
    <location>
        <begin position="475"/>
        <end position="570"/>
    </location>
</feature>
<dbReference type="Pfam" id="PF13895">
    <property type="entry name" value="Ig_2"/>
    <property type="match status" value="1"/>
</dbReference>
<name>A0A8B8DBR8_CRAVI</name>
<feature type="domain" description="Ig-like" evidence="11">
    <location>
        <begin position="576"/>
        <end position="670"/>
    </location>
</feature>
<feature type="domain" description="Ig-like" evidence="11">
    <location>
        <begin position="2898"/>
        <end position="2992"/>
    </location>
</feature>
<keyword evidence="4" id="KW-0677">Repeat</keyword>
<feature type="transmembrane region" description="Helical" evidence="10">
    <location>
        <begin position="4004"/>
        <end position="4034"/>
    </location>
</feature>